<comment type="caution">
    <text evidence="2">The sequence shown here is derived from an EMBL/GenBank/DDBJ whole genome shotgun (WGS) entry which is preliminary data.</text>
</comment>
<evidence type="ECO:0000256" key="1">
    <source>
        <dbReference type="SAM" id="MobiDB-lite"/>
    </source>
</evidence>
<keyword evidence="3" id="KW-1185">Reference proteome</keyword>
<name>A0A397J537_9GLOM</name>
<evidence type="ECO:0000313" key="3">
    <source>
        <dbReference type="Proteomes" id="UP000266861"/>
    </source>
</evidence>
<dbReference type="Proteomes" id="UP000266861">
    <property type="component" value="Unassembled WGS sequence"/>
</dbReference>
<sequence length="210" mass="24445">MYSLVSLVFLKVSIIGADFTDLTSTTPTSKSSQIKSQTYSTLHDPESASQTKTSSQGTLLITIVFLVYLMVDVLTENLSLMIKDIKSNHHPLRSLPRKLEARIVVVVEMVFCYLTNLSRSYEIKNRYVRLTLDELKHDDDIKIQKERTFDNKEIVYVISRMTQYGLFCRIKLNSVEFLNENYHYAFLEGDMIRIMLWKRVEDRLQGKNTN</sequence>
<organism evidence="2 3">
    <name type="scientific">Diversispora epigaea</name>
    <dbReference type="NCBI Taxonomy" id="1348612"/>
    <lineage>
        <taxon>Eukaryota</taxon>
        <taxon>Fungi</taxon>
        <taxon>Fungi incertae sedis</taxon>
        <taxon>Mucoromycota</taxon>
        <taxon>Glomeromycotina</taxon>
        <taxon>Glomeromycetes</taxon>
        <taxon>Diversisporales</taxon>
        <taxon>Diversisporaceae</taxon>
        <taxon>Diversispora</taxon>
    </lineage>
</organism>
<evidence type="ECO:0000313" key="2">
    <source>
        <dbReference type="EMBL" id="RHZ83425.1"/>
    </source>
</evidence>
<proteinExistence type="predicted"/>
<protein>
    <submittedName>
        <fullName evidence="2">Uncharacterized protein</fullName>
    </submittedName>
</protein>
<gene>
    <name evidence="2" type="ORF">Glove_94g51</name>
</gene>
<reference evidence="2 3" key="1">
    <citation type="submission" date="2018-08" db="EMBL/GenBank/DDBJ databases">
        <title>Genome and evolution of the arbuscular mycorrhizal fungus Diversispora epigaea (formerly Glomus versiforme) and its bacterial endosymbionts.</title>
        <authorList>
            <person name="Sun X."/>
            <person name="Fei Z."/>
            <person name="Harrison M."/>
        </authorList>
    </citation>
    <scope>NUCLEOTIDE SEQUENCE [LARGE SCALE GENOMIC DNA]</scope>
    <source>
        <strain evidence="2 3">IT104</strain>
    </source>
</reference>
<accession>A0A397J537</accession>
<dbReference type="AlphaFoldDB" id="A0A397J537"/>
<feature type="region of interest" description="Disordered" evidence="1">
    <location>
        <begin position="24"/>
        <end position="51"/>
    </location>
</feature>
<dbReference type="EMBL" id="PQFF01000089">
    <property type="protein sequence ID" value="RHZ83425.1"/>
    <property type="molecule type" value="Genomic_DNA"/>
</dbReference>